<dbReference type="InterPro" id="IPR050248">
    <property type="entry name" value="Polysacc_deacetylase_ArnD"/>
</dbReference>
<feature type="domain" description="NodB homology" evidence="2">
    <location>
        <begin position="37"/>
        <end position="215"/>
    </location>
</feature>
<evidence type="ECO:0000256" key="1">
    <source>
        <dbReference type="SAM" id="MobiDB-lite"/>
    </source>
</evidence>
<accession>A0ABQ6IZU1</accession>
<dbReference type="Proteomes" id="UP001157126">
    <property type="component" value="Unassembled WGS sequence"/>
</dbReference>
<feature type="region of interest" description="Disordered" evidence="1">
    <location>
        <begin position="1"/>
        <end position="33"/>
    </location>
</feature>
<comment type="caution">
    <text evidence="3">The sequence shown here is derived from an EMBL/GenBank/DDBJ whole genome shotgun (WGS) entry which is preliminary data.</text>
</comment>
<evidence type="ECO:0000259" key="2">
    <source>
        <dbReference type="PROSITE" id="PS51677"/>
    </source>
</evidence>
<organism evidence="3 4">
    <name type="scientific">Mobilicoccus caccae</name>
    <dbReference type="NCBI Taxonomy" id="1859295"/>
    <lineage>
        <taxon>Bacteria</taxon>
        <taxon>Bacillati</taxon>
        <taxon>Actinomycetota</taxon>
        <taxon>Actinomycetes</taxon>
        <taxon>Micrococcales</taxon>
        <taxon>Dermatophilaceae</taxon>
        <taxon>Mobilicoccus</taxon>
    </lineage>
</organism>
<dbReference type="InterPro" id="IPR011330">
    <property type="entry name" value="Glyco_hydro/deAcase_b/a-brl"/>
</dbReference>
<proteinExistence type="predicted"/>
<dbReference type="InterPro" id="IPR002509">
    <property type="entry name" value="NODB_dom"/>
</dbReference>
<dbReference type="Pfam" id="PF01522">
    <property type="entry name" value="Polysacc_deac_1"/>
    <property type="match status" value="1"/>
</dbReference>
<dbReference type="RefSeq" id="WP_284305658.1">
    <property type="nucleotide sequence ID" value="NZ_BSUO01000001.1"/>
</dbReference>
<dbReference type="CDD" id="cd10917">
    <property type="entry name" value="CE4_NodB_like_6s_7s"/>
    <property type="match status" value="1"/>
</dbReference>
<feature type="compositionally biased region" description="Low complexity" evidence="1">
    <location>
        <begin position="9"/>
        <end position="29"/>
    </location>
</feature>
<keyword evidence="4" id="KW-1185">Reference proteome</keyword>
<evidence type="ECO:0000313" key="4">
    <source>
        <dbReference type="Proteomes" id="UP001157126"/>
    </source>
</evidence>
<dbReference type="EMBL" id="BSUO01000001">
    <property type="protein sequence ID" value="GMA42217.1"/>
    <property type="molecule type" value="Genomic_DNA"/>
</dbReference>
<name>A0ABQ6IZU1_9MICO</name>
<dbReference type="SUPFAM" id="SSF88713">
    <property type="entry name" value="Glycoside hydrolase/deacetylase"/>
    <property type="match status" value="1"/>
</dbReference>
<dbReference type="Gene3D" id="3.20.20.370">
    <property type="entry name" value="Glycoside hydrolase/deacetylase"/>
    <property type="match status" value="1"/>
</dbReference>
<gene>
    <name evidence="3" type="ORF">GCM10025883_42620</name>
</gene>
<evidence type="ECO:0000313" key="3">
    <source>
        <dbReference type="EMBL" id="GMA42217.1"/>
    </source>
</evidence>
<sequence length="221" mass="23525">MLATAMSVAPTAHAAEPAAATPAHTAAEPATRKPAHKVAYLTFDDGPTAAYTPAVLEILARHRTKATFFMIGSQAERRPDLLRAVRAQGHAVGNHTFTHPNLTRSTPAQIASELARTDAALGHTTCLRPPGGSTDPRVHRIARAHGLTTVLWNVDTRDWTRPGASAITAAAVSPLTYRGRSPVILLHDGGGDRSQSVAALPGILRSLERQGYRFETLPACR</sequence>
<dbReference type="PROSITE" id="PS51677">
    <property type="entry name" value="NODB"/>
    <property type="match status" value="1"/>
</dbReference>
<reference evidence="4" key="1">
    <citation type="journal article" date="2019" name="Int. J. Syst. Evol. Microbiol.">
        <title>The Global Catalogue of Microorganisms (GCM) 10K type strain sequencing project: providing services to taxonomists for standard genome sequencing and annotation.</title>
        <authorList>
            <consortium name="The Broad Institute Genomics Platform"/>
            <consortium name="The Broad Institute Genome Sequencing Center for Infectious Disease"/>
            <person name="Wu L."/>
            <person name="Ma J."/>
        </authorList>
    </citation>
    <scope>NUCLEOTIDE SEQUENCE [LARGE SCALE GENOMIC DNA]</scope>
    <source>
        <strain evidence="4">NBRC 113072</strain>
    </source>
</reference>
<protein>
    <submittedName>
        <fullName evidence="3">Polysaccharide deacetylase family sporulation protein PdaB</fullName>
    </submittedName>
</protein>
<dbReference type="PANTHER" id="PTHR10587">
    <property type="entry name" value="GLYCOSYL TRANSFERASE-RELATED"/>
    <property type="match status" value="1"/>
</dbReference>